<evidence type="ECO:0000256" key="3">
    <source>
        <dbReference type="ARBA" id="ARBA00023163"/>
    </source>
</evidence>
<dbReference type="InterPro" id="IPR000524">
    <property type="entry name" value="Tscrpt_reg_HTH_GntR"/>
</dbReference>
<dbReference type="Gene3D" id="1.20.120.530">
    <property type="entry name" value="GntR ligand-binding domain-like"/>
    <property type="match status" value="1"/>
</dbReference>
<dbReference type="AlphaFoldDB" id="A0A2N7UQN2"/>
<dbReference type="Pfam" id="PF07729">
    <property type="entry name" value="FCD"/>
    <property type="match status" value="1"/>
</dbReference>
<dbReference type="CDD" id="cd07377">
    <property type="entry name" value="WHTH_GntR"/>
    <property type="match status" value="1"/>
</dbReference>
<dbReference type="InterPro" id="IPR011711">
    <property type="entry name" value="GntR_C"/>
</dbReference>
<dbReference type="Pfam" id="PF00392">
    <property type="entry name" value="GntR"/>
    <property type="match status" value="1"/>
</dbReference>
<dbReference type="PANTHER" id="PTHR43537:SF45">
    <property type="entry name" value="GNTR FAMILY REGULATORY PROTEIN"/>
    <property type="match status" value="1"/>
</dbReference>
<gene>
    <name evidence="5" type="ORF">C1H70_00205</name>
</gene>
<dbReference type="PANTHER" id="PTHR43537">
    <property type="entry name" value="TRANSCRIPTIONAL REGULATOR, GNTR FAMILY"/>
    <property type="match status" value="1"/>
</dbReference>
<keyword evidence="2" id="KW-0238">DNA-binding</keyword>
<dbReference type="SMART" id="SM00345">
    <property type="entry name" value="HTH_GNTR"/>
    <property type="match status" value="1"/>
</dbReference>
<protein>
    <submittedName>
        <fullName evidence="5">GntR family transcriptional regulator</fullName>
    </submittedName>
</protein>
<evidence type="ECO:0000313" key="6">
    <source>
        <dbReference type="Proteomes" id="UP000235547"/>
    </source>
</evidence>
<evidence type="ECO:0000256" key="2">
    <source>
        <dbReference type="ARBA" id="ARBA00023125"/>
    </source>
</evidence>
<dbReference type="Gene3D" id="1.10.10.10">
    <property type="entry name" value="Winged helix-like DNA-binding domain superfamily/Winged helix DNA-binding domain"/>
    <property type="match status" value="1"/>
</dbReference>
<keyword evidence="6" id="KW-1185">Reference proteome</keyword>
<dbReference type="SUPFAM" id="SSF48008">
    <property type="entry name" value="GntR ligand-binding domain-like"/>
    <property type="match status" value="1"/>
</dbReference>
<reference evidence="5 6" key="1">
    <citation type="submission" date="2018-01" db="EMBL/GenBank/DDBJ databases">
        <title>Halomonas endophytica sp. nov., isolated from storage liquid in the stems of Populus euphratica.</title>
        <authorList>
            <person name="Chen C."/>
        </authorList>
    </citation>
    <scope>NUCLEOTIDE SEQUENCE [LARGE SCALE GENOMIC DNA]</scope>
    <source>
        <strain evidence="5 6">BZ-SZ-XJ27</strain>
    </source>
</reference>
<keyword evidence="1" id="KW-0805">Transcription regulation</keyword>
<dbReference type="SUPFAM" id="SSF46785">
    <property type="entry name" value="Winged helix' DNA-binding domain"/>
    <property type="match status" value="1"/>
</dbReference>
<dbReference type="GO" id="GO:0003700">
    <property type="term" value="F:DNA-binding transcription factor activity"/>
    <property type="evidence" value="ECO:0007669"/>
    <property type="project" value="InterPro"/>
</dbReference>
<dbReference type="InterPro" id="IPR036388">
    <property type="entry name" value="WH-like_DNA-bd_sf"/>
</dbReference>
<dbReference type="InterPro" id="IPR036390">
    <property type="entry name" value="WH_DNA-bd_sf"/>
</dbReference>
<evidence type="ECO:0000313" key="5">
    <source>
        <dbReference type="EMBL" id="PMR82722.1"/>
    </source>
</evidence>
<evidence type="ECO:0000256" key="1">
    <source>
        <dbReference type="ARBA" id="ARBA00023015"/>
    </source>
</evidence>
<sequence length="251" mass="27435">MSQSNSEDVRAIRSTNLVEQVADHLTEAIIAGHYQPGERLSEMALARSLGVSRAPVREAARLLESRGLVVSQPRRGFFVRALDAAELEDVFDLRLCLERHAIERLALNYGEADRAALEHQVEVLCSLADDAGGSRRIEEDLKFHRLMITLGGNRRLLKAFNDLTHELRLCIALIAKTHESPESIAGSHRLLLDALASGDVGQCREAIDYHIGVARDYVVRSLDNSSLDKNGAAISGAAPGVSPEGEVLRVD</sequence>
<dbReference type="Proteomes" id="UP000235547">
    <property type="component" value="Unassembled WGS sequence"/>
</dbReference>
<name>A0A2N7UQN2_9GAMM</name>
<dbReference type="RefSeq" id="WP_102586317.1">
    <property type="nucleotide sequence ID" value="NZ_BNAE01000004.1"/>
</dbReference>
<comment type="caution">
    <text evidence="5">The sequence shown here is derived from an EMBL/GenBank/DDBJ whole genome shotgun (WGS) entry which is preliminary data.</text>
</comment>
<dbReference type="InterPro" id="IPR008920">
    <property type="entry name" value="TF_FadR/GntR_C"/>
</dbReference>
<accession>A0A2N7UQN2</accession>
<dbReference type="EMBL" id="PNRG01000001">
    <property type="protein sequence ID" value="PMR82722.1"/>
    <property type="molecule type" value="Genomic_DNA"/>
</dbReference>
<feature type="domain" description="HTH gntR-type" evidence="4">
    <location>
        <begin position="15"/>
        <end position="82"/>
    </location>
</feature>
<dbReference type="OrthoDB" id="9799812at2"/>
<dbReference type="PROSITE" id="PS50949">
    <property type="entry name" value="HTH_GNTR"/>
    <property type="match status" value="1"/>
</dbReference>
<dbReference type="SMART" id="SM00895">
    <property type="entry name" value="FCD"/>
    <property type="match status" value="1"/>
</dbReference>
<evidence type="ECO:0000259" key="4">
    <source>
        <dbReference type="PROSITE" id="PS50949"/>
    </source>
</evidence>
<dbReference type="GO" id="GO:0003677">
    <property type="term" value="F:DNA binding"/>
    <property type="evidence" value="ECO:0007669"/>
    <property type="project" value="UniProtKB-KW"/>
</dbReference>
<proteinExistence type="predicted"/>
<keyword evidence="3" id="KW-0804">Transcription</keyword>
<dbReference type="PRINTS" id="PR00035">
    <property type="entry name" value="HTHGNTR"/>
</dbReference>
<organism evidence="5 6">
    <name type="scientific">Halomonas urumqiensis</name>
    <dbReference type="NCBI Taxonomy" id="1684789"/>
    <lineage>
        <taxon>Bacteria</taxon>
        <taxon>Pseudomonadati</taxon>
        <taxon>Pseudomonadota</taxon>
        <taxon>Gammaproteobacteria</taxon>
        <taxon>Oceanospirillales</taxon>
        <taxon>Halomonadaceae</taxon>
        <taxon>Halomonas</taxon>
    </lineage>
</organism>